<organism evidence="1 2">
    <name type="scientific">Eumeta variegata</name>
    <name type="common">Bagworm moth</name>
    <name type="synonym">Eumeta japonica</name>
    <dbReference type="NCBI Taxonomy" id="151549"/>
    <lineage>
        <taxon>Eukaryota</taxon>
        <taxon>Metazoa</taxon>
        <taxon>Ecdysozoa</taxon>
        <taxon>Arthropoda</taxon>
        <taxon>Hexapoda</taxon>
        <taxon>Insecta</taxon>
        <taxon>Pterygota</taxon>
        <taxon>Neoptera</taxon>
        <taxon>Endopterygota</taxon>
        <taxon>Lepidoptera</taxon>
        <taxon>Glossata</taxon>
        <taxon>Ditrysia</taxon>
        <taxon>Tineoidea</taxon>
        <taxon>Psychidae</taxon>
        <taxon>Oiketicinae</taxon>
        <taxon>Eumeta</taxon>
    </lineage>
</organism>
<proteinExistence type="predicted"/>
<dbReference type="AlphaFoldDB" id="A0A4C1ZMR2"/>
<accession>A0A4C1ZMR2</accession>
<name>A0A4C1ZMR2_EUMVA</name>
<dbReference type="Proteomes" id="UP000299102">
    <property type="component" value="Unassembled WGS sequence"/>
</dbReference>
<gene>
    <name evidence="1" type="ORF">EVAR_98722_1</name>
</gene>
<evidence type="ECO:0000313" key="1">
    <source>
        <dbReference type="EMBL" id="GBP88189.1"/>
    </source>
</evidence>
<dbReference type="EMBL" id="BGZK01001913">
    <property type="protein sequence ID" value="GBP88189.1"/>
    <property type="molecule type" value="Genomic_DNA"/>
</dbReference>
<protein>
    <submittedName>
        <fullName evidence="1">Uncharacterized protein</fullName>
    </submittedName>
</protein>
<keyword evidence="2" id="KW-1185">Reference proteome</keyword>
<reference evidence="1 2" key="1">
    <citation type="journal article" date="2019" name="Commun. Biol.">
        <title>The bagworm genome reveals a unique fibroin gene that provides high tensile strength.</title>
        <authorList>
            <person name="Kono N."/>
            <person name="Nakamura H."/>
            <person name="Ohtoshi R."/>
            <person name="Tomita M."/>
            <person name="Numata K."/>
            <person name="Arakawa K."/>
        </authorList>
    </citation>
    <scope>NUCLEOTIDE SEQUENCE [LARGE SCALE GENOMIC DNA]</scope>
</reference>
<evidence type="ECO:0000313" key="2">
    <source>
        <dbReference type="Proteomes" id="UP000299102"/>
    </source>
</evidence>
<sequence>MMLLPSALSPTWAENEILHLVYRHHALNHEPDCYSVLDSDPGPVLDANSSRIRSGPTVNSYFANAPYSDSGHTFDFDLNLVLNFMLSGVAYRYCSLSRLHFDSITSYCSETTKPKQMAQGKPDCWRGDACRGDELPPYTRPPGRIALVQGTLGPSQSDLNSKDCRKSDKTWHNKGIVEFWDSRQRDTERHTPQRSISIPRIRFRYETLYRTGYGGTVIMRIRTSHSRVISNGRLSLWIYRPTDKQSDGHGQTIRDPCWLRIPKKTAISYGTGGDQIMTYSTDLDIEVFTTDNRGSSPYDGVVRLSELMGMGSSPMHDCIFFNCT</sequence>
<comment type="caution">
    <text evidence="1">The sequence shown here is derived from an EMBL/GenBank/DDBJ whole genome shotgun (WGS) entry which is preliminary data.</text>
</comment>